<comment type="caution">
    <text evidence="2">The sequence shown here is derived from an EMBL/GenBank/DDBJ whole genome shotgun (WGS) entry which is preliminary data.</text>
</comment>
<dbReference type="EMBL" id="CAWYQH010000098">
    <property type="protein sequence ID" value="CAK8684611.1"/>
    <property type="molecule type" value="Genomic_DNA"/>
</dbReference>
<dbReference type="PANTHER" id="PTHR35378:SF1">
    <property type="entry name" value="C2H2-TYPE DOMAIN-CONTAINING PROTEIN"/>
    <property type="match status" value="1"/>
</dbReference>
<dbReference type="PANTHER" id="PTHR35378">
    <property type="entry name" value="UNNAMED PRODUCT"/>
    <property type="match status" value="1"/>
</dbReference>
<evidence type="ECO:0000256" key="1">
    <source>
        <dbReference type="SAM" id="MobiDB-lite"/>
    </source>
</evidence>
<sequence>MVFISPDQVKFTQNSIKASFKNGDGSVNDLIRQIARKDTDVEDISMIRVYTRNGFYYSIDNRRLYVFRVLKRMGCLDTIEVRMIDYNNHSMSRRYTTKNGGCHVNLRNVGVTFKHCNCDCGHIGTEDFAQSGGAQINEITYMGDISDSESEDETDSDEKSYSNRSWNNAGISIPHTSHARSTNSGRNDAVEIGVLLGATALAIGGGIASYLSQFKDLSPGDIKFSQNTISKTFQDGEDVNLTILKIAAGKLTASDIDRINVVKKHGAYWSLDNRRLYVFRVLQLMGKLPKINVKFSDENSTESQKFTTNCEGCHVAVRGVRPTYRHCSCPAGCQIQFPAWWNAQRQEINSHFLSEEEKEALLEKKEGCVLQ</sequence>
<feature type="region of interest" description="Disordered" evidence="1">
    <location>
        <begin position="146"/>
        <end position="167"/>
    </location>
</feature>
<evidence type="ECO:0000313" key="3">
    <source>
        <dbReference type="Proteomes" id="UP001642483"/>
    </source>
</evidence>
<name>A0ABP0FYD4_CLALP</name>
<organism evidence="2 3">
    <name type="scientific">Clavelina lepadiformis</name>
    <name type="common">Light-bulb sea squirt</name>
    <name type="synonym">Ascidia lepadiformis</name>
    <dbReference type="NCBI Taxonomy" id="159417"/>
    <lineage>
        <taxon>Eukaryota</taxon>
        <taxon>Metazoa</taxon>
        <taxon>Chordata</taxon>
        <taxon>Tunicata</taxon>
        <taxon>Ascidiacea</taxon>
        <taxon>Aplousobranchia</taxon>
        <taxon>Clavelinidae</taxon>
        <taxon>Clavelina</taxon>
    </lineage>
</organism>
<protein>
    <submittedName>
        <fullName evidence="2">Uncharacterized protein</fullName>
    </submittedName>
</protein>
<reference evidence="2 3" key="1">
    <citation type="submission" date="2024-02" db="EMBL/GenBank/DDBJ databases">
        <authorList>
            <person name="Daric V."/>
            <person name="Darras S."/>
        </authorList>
    </citation>
    <scope>NUCLEOTIDE SEQUENCE [LARGE SCALE GENOMIC DNA]</scope>
</reference>
<feature type="compositionally biased region" description="Acidic residues" evidence="1">
    <location>
        <begin position="146"/>
        <end position="156"/>
    </location>
</feature>
<keyword evidence="3" id="KW-1185">Reference proteome</keyword>
<gene>
    <name evidence="2" type="ORF">CVLEPA_LOCUS15596</name>
</gene>
<proteinExistence type="predicted"/>
<dbReference type="Proteomes" id="UP001642483">
    <property type="component" value="Unassembled WGS sequence"/>
</dbReference>
<evidence type="ECO:0000313" key="2">
    <source>
        <dbReference type="EMBL" id="CAK8684611.1"/>
    </source>
</evidence>
<accession>A0ABP0FYD4</accession>